<dbReference type="Proteomes" id="UP000481030">
    <property type="component" value="Unassembled WGS sequence"/>
</dbReference>
<accession>A0A6L3VA90</accession>
<keyword evidence="2" id="KW-1185">Reference proteome</keyword>
<reference evidence="1 2" key="1">
    <citation type="journal article" date="2016" name="Antonie Van Leeuwenhoek">
        <title>Bacillus depressus sp. nov., isolated from soil of a sunflower field.</title>
        <authorList>
            <person name="Wei X."/>
            <person name="Xin D."/>
            <person name="Xin Y."/>
            <person name="Zhang H."/>
            <person name="Wang T."/>
            <person name="Zhang J."/>
        </authorList>
    </citation>
    <scope>NUCLEOTIDE SEQUENCE [LARGE SCALE GENOMIC DNA]</scope>
    <source>
        <strain evidence="1 2">BZ1</strain>
    </source>
</reference>
<dbReference type="CDD" id="cd03398">
    <property type="entry name" value="PAP2_haloperoxidase"/>
    <property type="match status" value="1"/>
</dbReference>
<dbReference type="SUPFAM" id="SSF48317">
    <property type="entry name" value="Acid phosphatase/Vanadium-dependent haloperoxidase"/>
    <property type="match status" value="1"/>
</dbReference>
<dbReference type="InterPro" id="IPR036938">
    <property type="entry name" value="PAP2/HPO_sf"/>
</dbReference>
<dbReference type="OrthoDB" id="7793240at2"/>
<evidence type="ECO:0000313" key="2">
    <source>
        <dbReference type="Proteomes" id="UP000481030"/>
    </source>
</evidence>
<name>A0A6L3VA90_9BACI</name>
<sequence length="527" mass="58617">MNRHSRKKVSKSRDAKNNFKKKCEIGPINPLKRRQQAFLTRQRAALFQKNLPLSNHQCNNDEDLFLCKIGNYSKGLPHNALGEVNLDAYKAMMKALKTGNPDDFELIPLGGFVKLVDPQAAYVFDLVGPDSHQLSIAIPPAFSSAWEASEMAEVYWQALTRDVPFKEYNTNQLIFAAASDLSNFSDFRGPKVNGVVTADTLFRGKNPDNLVGPYLSQFLWKDIPFGAKTIVQQYRTTVANDDHLTLYKEWLNIQNGFTPSSSNVFDSTHRFIRNGRDLGEWVHKDFTYQCFLAACLILLSFGREALDRTNPYLTSLTQEGFITFGPPHILDFVARAARTALEAAWFQKFLIHRRLRPEEFGGRVHNHLTGAASYPINSELLNSQAVSQVFSTFGTFLLPMAYPEGCPTHPAYPAGHACVAGAGITMLKAFFNESFIIPNPVEASADGLSLLPYSGQPLTIGGELNKLASNIALGRDNAGVHWRSDGSEGLKLGEAIAIGILKDYRKTYNEDFFGFCLTKLDGTTIII</sequence>
<comment type="caution">
    <text evidence="1">The sequence shown here is derived from an EMBL/GenBank/DDBJ whole genome shotgun (WGS) entry which is preliminary data.</text>
</comment>
<protein>
    <submittedName>
        <fullName evidence="1">Vanadium-dependent haloperoxidase</fullName>
    </submittedName>
</protein>
<proteinExistence type="predicted"/>
<dbReference type="Gene3D" id="1.10.606.10">
    <property type="entry name" value="Vanadium-containing Chloroperoxidase, domain 2"/>
    <property type="match status" value="1"/>
</dbReference>
<dbReference type="EMBL" id="WBOS01000005">
    <property type="protein sequence ID" value="KAB2334935.1"/>
    <property type="molecule type" value="Genomic_DNA"/>
</dbReference>
<dbReference type="InterPro" id="IPR052559">
    <property type="entry name" value="V-haloperoxidase"/>
</dbReference>
<dbReference type="PANTHER" id="PTHR34599:SF1">
    <property type="entry name" value="PHOSPHATIDIC ACID PHOSPHATASE TYPE 2_HALOPEROXIDASE DOMAIN-CONTAINING PROTEIN"/>
    <property type="match status" value="1"/>
</dbReference>
<dbReference type="GO" id="GO:0004601">
    <property type="term" value="F:peroxidase activity"/>
    <property type="evidence" value="ECO:0007669"/>
    <property type="project" value="UniProtKB-KW"/>
</dbReference>
<dbReference type="AlphaFoldDB" id="A0A6L3VA90"/>
<organism evidence="1 2">
    <name type="scientific">Cytobacillus depressus</name>
    <dbReference type="NCBI Taxonomy" id="1602942"/>
    <lineage>
        <taxon>Bacteria</taxon>
        <taxon>Bacillati</taxon>
        <taxon>Bacillota</taxon>
        <taxon>Bacilli</taxon>
        <taxon>Bacillales</taxon>
        <taxon>Bacillaceae</taxon>
        <taxon>Cytobacillus</taxon>
    </lineage>
</organism>
<dbReference type="InterPro" id="IPR016119">
    <property type="entry name" value="Br/Cl_peroxidase_C"/>
</dbReference>
<dbReference type="PANTHER" id="PTHR34599">
    <property type="entry name" value="PEROXIDASE-RELATED"/>
    <property type="match status" value="1"/>
</dbReference>
<keyword evidence="1" id="KW-0560">Oxidoreductase</keyword>
<evidence type="ECO:0000313" key="1">
    <source>
        <dbReference type="EMBL" id="KAB2334935.1"/>
    </source>
</evidence>
<gene>
    <name evidence="1" type="ORF">F7731_13765</name>
</gene>
<keyword evidence="1" id="KW-0575">Peroxidase</keyword>